<evidence type="ECO:0000256" key="3">
    <source>
        <dbReference type="ARBA" id="ARBA00023145"/>
    </source>
</evidence>
<proteinExistence type="inferred from homology"/>
<evidence type="ECO:0000256" key="4">
    <source>
        <dbReference type="SAM" id="Phobius"/>
    </source>
</evidence>
<dbReference type="Gene3D" id="1.10.1400.10">
    <property type="match status" value="1"/>
</dbReference>
<accession>A0A0V0QAL7</accession>
<dbReference type="GO" id="GO:0016811">
    <property type="term" value="F:hydrolase activity, acting on carbon-nitrogen (but not peptide) bonds, in linear amides"/>
    <property type="evidence" value="ECO:0007669"/>
    <property type="project" value="InterPro"/>
</dbReference>
<dbReference type="InterPro" id="IPR043146">
    <property type="entry name" value="Penicillin_amidase_N_B-knob"/>
</dbReference>
<evidence type="ECO:0008006" key="7">
    <source>
        <dbReference type="Google" id="ProtNLM"/>
    </source>
</evidence>
<evidence type="ECO:0000256" key="2">
    <source>
        <dbReference type="ARBA" id="ARBA00022801"/>
    </source>
</evidence>
<dbReference type="EMBL" id="LDAU01000217">
    <property type="protein sequence ID" value="KRW99262.1"/>
    <property type="molecule type" value="Genomic_DNA"/>
</dbReference>
<dbReference type="OrthoDB" id="330152at2759"/>
<name>A0A0V0QAL7_PSEPJ</name>
<dbReference type="Pfam" id="PF01804">
    <property type="entry name" value="Penicil_amidase"/>
    <property type="match status" value="1"/>
</dbReference>
<keyword evidence="6" id="KW-1185">Reference proteome</keyword>
<evidence type="ECO:0000256" key="1">
    <source>
        <dbReference type="ARBA" id="ARBA00006586"/>
    </source>
</evidence>
<keyword evidence="4" id="KW-0812">Transmembrane</keyword>
<dbReference type="InterPro" id="IPR023343">
    <property type="entry name" value="Penicillin_amidase_dom1"/>
</dbReference>
<reference evidence="5 6" key="1">
    <citation type="journal article" date="2015" name="Sci. Rep.">
        <title>Genome of the facultative scuticociliatosis pathogen Pseudocohnilembus persalinus provides insight into its virulence through horizontal gene transfer.</title>
        <authorList>
            <person name="Xiong J."/>
            <person name="Wang G."/>
            <person name="Cheng J."/>
            <person name="Tian M."/>
            <person name="Pan X."/>
            <person name="Warren A."/>
            <person name="Jiang C."/>
            <person name="Yuan D."/>
            <person name="Miao W."/>
        </authorList>
    </citation>
    <scope>NUCLEOTIDE SEQUENCE [LARGE SCALE GENOMIC DNA]</scope>
    <source>
        <strain evidence="5">36N120E</strain>
    </source>
</reference>
<dbReference type="GO" id="GO:0017000">
    <property type="term" value="P:antibiotic biosynthetic process"/>
    <property type="evidence" value="ECO:0007669"/>
    <property type="project" value="InterPro"/>
</dbReference>
<dbReference type="Proteomes" id="UP000054937">
    <property type="component" value="Unassembled WGS sequence"/>
</dbReference>
<dbReference type="InterPro" id="IPR029055">
    <property type="entry name" value="Ntn_hydrolases_N"/>
</dbReference>
<dbReference type="AlphaFoldDB" id="A0A0V0QAL7"/>
<evidence type="ECO:0000313" key="6">
    <source>
        <dbReference type="Proteomes" id="UP000054937"/>
    </source>
</evidence>
<keyword evidence="4" id="KW-1133">Transmembrane helix</keyword>
<dbReference type="InterPro" id="IPR002692">
    <property type="entry name" value="S45"/>
</dbReference>
<protein>
    <recommendedName>
        <fullName evidence="7">Peptidase S45, penicillin amidase</fullName>
    </recommendedName>
</protein>
<dbReference type="OMA" id="HPYDQDP"/>
<dbReference type="Gene3D" id="3.60.20.10">
    <property type="entry name" value="Glutamine Phosphoribosylpyrophosphate, subunit 1, domain 1"/>
    <property type="match status" value="2"/>
</dbReference>
<sequence length="1029" mass="120668">MMLKNKNLLQYSKITTTKLLKQVEVTETPLLVLQAKNLTEKHNKITFDEGSGAIKLYGNPCIKFQEMRAALYHHLGVDLEVEEEYLEWDKKQKKVQWETQIVKPKENKNLLQNPTDFIEKNLEPYPEKCDEKLKLIIDRHNVNVKIQGLLLHSYFENKPLIQNDYCLIFITIVLSIVISFTLILYITSTSQYNGIQINQHEKYGRIEIKRDEQGIPHILGKDKPSAFYGLGYSECQDRLWQMEYKRYVGYGKLSSLFGEKAIPVDIFMKTIGVEKSAIKALEAFKDEDLQILQAYIDGINDCANQLPYLPLEFWILGLKFQNWTLLDSVVTIEYMAISFAYNYQFESINDRLREIFEDEFVIKFCGGTEPYFVFNTTILDDQDLKKVGLFQEYKGDLQKDLKKAKNNIKKVALEEFQSIDKLWEETKDFYPEQIYGKESGFGSNSWAVSGKFTESGKPLLSADPHLLHNIPNFWYQSEIVWGDEKKNDYIIGAHVPGSVDSTDYFEVKLNDDQTKYLHDDKWLPLKIRTEFIQVKGKEENQEVEIKYTHHGPLLNIAINNFAKNPLQNHEKTTALAWSGFQDEHETSFNFYKLSQQKTLKNVQFYLKNLDKFGLSIVFATADNHIGFYSTGRLPIRKNPKQGLFIQDGTNSENNWMGFTKPDELANILDPNKGYIVASNNRISSSNIIYHNQVTHNFNQSRAKRITDIFEQHLKSGKKFNEQIFQSIHSDVIDPVCQDTFLVYVEIVEKYLDKYEWKFKEKEFKYLKKTIQFVKEDENRCFMSKDKFLPTIYVIWQKKLKYLLFDPEFLQKKAKQKNPEQVKNIDFYQKLQHDYIANSGYNVHFHTNLVREWGQNLKNNYEKDYDFCENQYNKNVTGNKCYYDVILALFQTLDYIKINQVQTYGQLHQRTFKHQPFSNVPILNRIFERSIPASGTGDTPNVGPLDDNFKSIYSCNFRAVFNMDEKGKNYWILDTGVSGNPFSPHYADQMNKFAQGEFYEMKFGYKNFLSMKAKYKLVIENKIETQKSEF</sequence>
<keyword evidence="4" id="KW-0472">Membrane</keyword>
<gene>
    <name evidence="5" type="ORF">PPERSA_03968</name>
</gene>
<comment type="similarity">
    <text evidence="1">Belongs to the peptidase S45 family.</text>
</comment>
<dbReference type="Gene3D" id="1.10.439.10">
    <property type="entry name" value="Penicillin Amidohydrolase, domain 1"/>
    <property type="match status" value="1"/>
</dbReference>
<dbReference type="InParanoid" id="A0A0V0QAL7"/>
<evidence type="ECO:0000313" key="5">
    <source>
        <dbReference type="EMBL" id="KRW99262.1"/>
    </source>
</evidence>
<organism evidence="5 6">
    <name type="scientific">Pseudocohnilembus persalinus</name>
    <name type="common">Ciliate</name>
    <dbReference type="NCBI Taxonomy" id="266149"/>
    <lineage>
        <taxon>Eukaryota</taxon>
        <taxon>Sar</taxon>
        <taxon>Alveolata</taxon>
        <taxon>Ciliophora</taxon>
        <taxon>Intramacronucleata</taxon>
        <taxon>Oligohymenophorea</taxon>
        <taxon>Scuticociliatia</taxon>
        <taxon>Philasterida</taxon>
        <taxon>Pseudocohnilembidae</taxon>
        <taxon>Pseudocohnilembus</taxon>
    </lineage>
</organism>
<dbReference type="PANTHER" id="PTHR34218:SF4">
    <property type="entry name" value="ACYL-HOMOSERINE LACTONE ACYLASE QUIP"/>
    <property type="match status" value="1"/>
</dbReference>
<feature type="transmembrane region" description="Helical" evidence="4">
    <location>
        <begin position="165"/>
        <end position="186"/>
    </location>
</feature>
<keyword evidence="2" id="KW-0378">Hydrolase</keyword>
<dbReference type="Gene3D" id="2.30.120.10">
    <property type="match status" value="1"/>
</dbReference>
<dbReference type="SUPFAM" id="SSF56235">
    <property type="entry name" value="N-terminal nucleophile aminohydrolases (Ntn hydrolases)"/>
    <property type="match status" value="1"/>
</dbReference>
<comment type="caution">
    <text evidence="5">The sequence shown here is derived from an EMBL/GenBank/DDBJ whole genome shotgun (WGS) entry which is preliminary data.</text>
</comment>
<keyword evidence="3" id="KW-0865">Zymogen</keyword>
<dbReference type="InterPro" id="IPR043147">
    <property type="entry name" value="Penicillin_amidase_A-knob"/>
</dbReference>
<dbReference type="PANTHER" id="PTHR34218">
    <property type="entry name" value="PEPTIDASE S45 PENICILLIN AMIDASE"/>
    <property type="match status" value="1"/>
</dbReference>